<dbReference type="InterPro" id="IPR012337">
    <property type="entry name" value="RNaseH-like_sf"/>
</dbReference>
<feature type="region of interest" description="Disordered" evidence="1">
    <location>
        <begin position="517"/>
        <end position="540"/>
    </location>
</feature>
<protein>
    <recommendedName>
        <fullName evidence="2">TTF-type domain-containing protein</fullName>
    </recommendedName>
</protein>
<dbReference type="InterPro" id="IPR006580">
    <property type="entry name" value="Znf_TTF"/>
</dbReference>
<accession>A0A8I6WQ86</accession>
<dbReference type="SMART" id="SM00597">
    <property type="entry name" value="ZnF_TTF"/>
    <property type="match status" value="1"/>
</dbReference>
<reference evidence="4" key="1">
    <citation type="journal article" date="2012" name="Nature">
        <title>A physical, genetic and functional sequence assembly of the barley genome.</title>
        <authorList>
            <consortium name="The International Barley Genome Sequencing Consortium"/>
            <person name="Mayer K.F."/>
            <person name="Waugh R."/>
            <person name="Brown J.W."/>
            <person name="Schulman A."/>
            <person name="Langridge P."/>
            <person name="Platzer M."/>
            <person name="Fincher G.B."/>
            <person name="Muehlbauer G.J."/>
            <person name="Sato K."/>
            <person name="Close T.J."/>
            <person name="Wise R.P."/>
            <person name="Stein N."/>
        </authorList>
    </citation>
    <scope>NUCLEOTIDE SEQUENCE [LARGE SCALE GENOMIC DNA]</scope>
    <source>
        <strain evidence="4">cv. Morex</strain>
    </source>
</reference>
<dbReference type="Proteomes" id="UP000011116">
    <property type="component" value="Chromosome 2H"/>
</dbReference>
<dbReference type="Gramene" id="HORVU.MOREX.r3.2HG0127620.1">
    <property type="protein sequence ID" value="HORVU.MOREX.r3.2HG0127620.1.CDS1"/>
    <property type="gene ID" value="HORVU.MOREX.r3.2HG0127620"/>
</dbReference>
<proteinExistence type="predicted"/>
<keyword evidence="4" id="KW-1185">Reference proteome</keyword>
<dbReference type="EnsemblPlants" id="HORVU.MOREX.r3.2HG0127620.1">
    <property type="protein sequence ID" value="HORVU.MOREX.r3.2HG0127620.1.CDS1"/>
    <property type="gene ID" value="HORVU.MOREX.r3.2HG0127620"/>
</dbReference>
<sequence>MIDILVQKGPKRDLSIEHGRTDKFGRRFSALAYTRVLSNGEKCDREWLVYSKELDKVFCFCCKLLRKGHVRGQLANDGFSDWHHLISRLKEHENGREHVTNMSTWYDLRLRLEKNQTIDKVAQQELEKEREHWRKVLLRILFIVKFLAEHNIAFRGSNSKVYQDSNGNFLGLVQVLAEFDPVIKKHVDRITNDKIRDHYLGPSIQNELINLLAAAIRSEIIKKVKEAKYFSVLLECTPDASHQEQMSLIIWYVDASSGSFCIEESFLGFLDVNDTTGQGLFDALKNELESLDLDIDNLRGQGYDNGSNMKGIHKGVQNKVLKINRRAFYSACGSHSLNLTICDMAKSCRKASDFFGIIQRIYTTFANSTKRWQILKNNISGVTLKSLPSTRWGSRVDSVKAIRIQLPEIREALLQVAENDKEPSTSSEAQSLAENDLCDFEFLVSIIIWYEILSAVNLISKELQLKDMLIDIAIESVKGLISFFTKYRESGFSKALEGAKEIAKEMDINPEFRTKRKIKRKRQFGEGADDPSIVSQSAQE</sequence>
<evidence type="ECO:0000259" key="2">
    <source>
        <dbReference type="SMART" id="SM00597"/>
    </source>
</evidence>
<dbReference type="AlphaFoldDB" id="A0A8I6WQ86"/>
<dbReference type="InterPro" id="IPR025398">
    <property type="entry name" value="DUF4371"/>
</dbReference>
<dbReference type="Pfam" id="PF14291">
    <property type="entry name" value="DUF4371"/>
    <property type="match status" value="1"/>
</dbReference>
<evidence type="ECO:0000313" key="4">
    <source>
        <dbReference type="Proteomes" id="UP000011116"/>
    </source>
</evidence>
<dbReference type="SMR" id="A0A8I6WQ86"/>
<name>A0A8I6WQ86_HORVV</name>
<dbReference type="PANTHER" id="PTHR45749:SF35">
    <property type="entry name" value="AC-LIKE TRANSPOSASE-RELATED"/>
    <property type="match status" value="1"/>
</dbReference>
<evidence type="ECO:0000256" key="1">
    <source>
        <dbReference type="SAM" id="MobiDB-lite"/>
    </source>
</evidence>
<feature type="domain" description="TTF-type" evidence="2">
    <location>
        <begin position="32"/>
        <end position="117"/>
    </location>
</feature>
<organism evidence="3 4">
    <name type="scientific">Hordeum vulgare subsp. vulgare</name>
    <name type="common">Domesticated barley</name>
    <dbReference type="NCBI Taxonomy" id="112509"/>
    <lineage>
        <taxon>Eukaryota</taxon>
        <taxon>Viridiplantae</taxon>
        <taxon>Streptophyta</taxon>
        <taxon>Embryophyta</taxon>
        <taxon>Tracheophyta</taxon>
        <taxon>Spermatophyta</taxon>
        <taxon>Magnoliopsida</taxon>
        <taxon>Liliopsida</taxon>
        <taxon>Poales</taxon>
        <taxon>Poaceae</taxon>
        <taxon>BOP clade</taxon>
        <taxon>Pooideae</taxon>
        <taxon>Triticodae</taxon>
        <taxon>Triticeae</taxon>
        <taxon>Hordeinae</taxon>
        <taxon>Hordeum</taxon>
    </lineage>
</organism>
<dbReference type="PANTHER" id="PTHR45749">
    <property type="match status" value="1"/>
</dbReference>
<reference evidence="3" key="3">
    <citation type="submission" date="2022-01" db="UniProtKB">
        <authorList>
            <consortium name="EnsemblPlants"/>
        </authorList>
    </citation>
    <scope>IDENTIFICATION</scope>
    <source>
        <strain evidence="3">subsp. vulgare</strain>
    </source>
</reference>
<evidence type="ECO:0000313" key="3">
    <source>
        <dbReference type="EnsemblPlants" id="HORVU.MOREX.r3.2HG0127620.1.CDS1"/>
    </source>
</evidence>
<dbReference type="SUPFAM" id="SSF53098">
    <property type="entry name" value="Ribonuclease H-like"/>
    <property type="match status" value="1"/>
</dbReference>
<reference evidence="3" key="2">
    <citation type="submission" date="2020-10" db="EMBL/GenBank/DDBJ databases">
        <authorList>
            <person name="Scholz U."/>
            <person name="Mascher M."/>
            <person name="Fiebig A."/>
        </authorList>
    </citation>
    <scope>NUCLEOTIDE SEQUENCE [LARGE SCALE GENOMIC DNA]</scope>
    <source>
        <strain evidence="3">cv. Morex</strain>
    </source>
</reference>